<dbReference type="EMBL" id="VBOW01000035">
    <property type="protein sequence ID" value="TMQ58452.1"/>
    <property type="molecule type" value="Genomic_DNA"/>
</dbReference>
<name>A0A538T486_UNCEI</name>
<dbReference type="InterPro" id="IPR015946">
    <property type="entry name" value="KH_dom-like_a/b"/>
</dbReference>
<accession>A0A538T486</accession>
<dbReference type="InterPro" id="IPR052707">
    <property type="entry name" value="OsmC_Ohr_Peroxiredoxin"/>
</dbReference>
<dbReference type="Pfam" id="PF02566">
    <property type="entry name" value="OsmC"/>
    <property type="match status" value="1"/>
</dbReference>
<dbReference type="Proteomes" id="UP000316852">
    <property type="component" value="Unassembled WGS sequence"/>
</dbReference>
<dbReference type="InterPro" id="IPR036102">
    <property type="entry name" value="OsmC/Ohrsf"/>
</dbReference>
<protein>
    <submittedName>
        <fullName evidence="1">OsmC family peroxiredoxin</fullName>
    </submittedName>
</protein>
<gene>
    <name evidence="1" type="ORF">E6K76_07850</name>
</gene>
<reference evidence="1 2" key="1">
    <citation type="journal article" date="2019" name="Nat. Microbiol.">
        <title>Mediterranean grassland soil C-N compound turnover is dependent on rainfall and depth, and is mediated by genomically divergent microorganisms.</title>
        <authorList>
            <person name="Diamond S."/>
            <person name="Andeer P.F."/>
            <person name="Li Z."/>
            <person name="Crits-Christoph A."/>
            <person name="Burstein D."/>
            <person name="Anantharaman K."/>
            <person name="Lane K.R."/>
            <person name="Thomas B.C."/>
            <person name="Pan C."/>
            <person name="Northen T.R."/>
            <person name="Banfield J.F."/>
        </authorList>
    </citation>
    <scope>NUCLEOTIDE SEQUENCE [LARGE SCALE GENOMIC DNA]</scope>
    <source>
        <strain evidence="1">WS_6</strain>
    </source>
</reference>
<organism evidence="1 2">
    <name type="scientific">Eiseniibacteriota bacterium</name>
    <dbReference type="NCBI Taxonomy" id="2212470"/>
    <lineage>
        <taxon>Bacteria</taxon>
        <taxon>Candidatus Eiseniibacteriota</taxon>
    </lineage>
</organism>
<dbReference type="Gene3D" id="3.30.300.20">
    <property type="match status" value="1"/>
</dbReference>
<proteinExistence type="predicted"/>
<evidence type="ECO:0000313" key="2">
    <source>
        <dbReference type="Proteomes" id="UP000316852"/>
    </source>
</evidence>
<evidence type="ECO:0000313" key="1">
    <source>
        <dbReference type="EMBL" id="TMQ58452.1"/>
    </source>
</evidence>
<sequence>MSATQTDRHRFLCRLVWAGAAQGPTTSYEGYSREYRIDIPGKPSLRGSAAAAFRGDATLHDPEDLLVAALSACHCLSYLALCARAGVHVVSYEDETEGTMDKVDGVVRFTEVTLHPKVTLAPGSDPEKARALHERAHAICFIANSVNFPVRNKPTITAAAPV</sequence>
<dbReference type="SUPFAM" id="SSF82784">
    <property type="entry name" value="OsmC-like"/>
    <property type="match status" value="1"/>
</dbReference>
<dbReference type="PANTHER" id="PTHR42830">
    <property type="entry name" value="OSMOTICALLY INDUCIBLE FAMILY PROTEIN"/>
    <property type="match status" value="1"/>
</dbReference>
<dbReference type="PANTHER" id="PTHR42830:SF2">
    <property type="entry name" value="OSMC_OHR FAMILY PROTEIN"/>
    <property type="match status" value="1"/>
</dbReference>
<comment type="caution">
    <text evidence="1">The sequence shown here is derived from an EMBL/GenBank/DDBJ whole genome shotgun (WGS) entry which is preliminary data.</text>
</comment>
<dbReference type="InterPro" id="IPR003718">
    <property type="entry name" value="OsmC/Ohr_fam"/>
</dbReference>
<dbReference type="AlphaFoldDB" id="A0A538T486"/>